<proteinExistence type="predicted"/>
<reference evidence="1" key="2">
    <citation type="journal article" date="2015" name="Data Brief">
        <title>Shoot transcriptome of the giant reed, Arundo donax.</title>
        <authorList>
            <person name="Barrero R.A."/>
            <person name="Guerrero F.D."/>
            <person name="Moolhuijzen P."/>
            <person name="Goolsby J.A."/>
            <person name="Tidwell J."/>
            <person name="Bellgard S.E."/>
            <person name="Bellgard M.I."/>
        </authorList>
    </citation>
    <scope>NUCLEOTIDE SEQUENCE</scope>
    <source>
        <tissue evidence="1">Shoot tissue taken approximately 20 cm above the soil surface</tissue>
    </source>
</reference>
<evidence type="ECO:0000313" key="1">
    <source>
        <dbReference type="EMBL" id="JAD51729.1"/>
    </source>
</evidence>
<sequence>MFALLLLGLCLINIGVLGE</sequence>
<organism evidence="1">
    <name type="scientific">Arundo donax</name>
    <name type="common">Giant reed</name>
    <name type="synonym">Donax arundinaceus</name>
    <dbReference type="NCBI Taxonomy" id="35708"/>
    <lineage>
        <taxon>Eukaryota</taxon>
        <taxon>Viridiplantae</taxon>
        <taxon>Streptophyta</taxon>
        <taxon>Embryophyta</taxon>
        <taxon>Tracheophyta</taxon>
        <taxon>Spermatophyta</taxon>
        <taxon>Magnoliopsida</taxon>
        <taxon>Liliopsida</taxon>
        <taxon>Poales</taxon>
        <taxon>Poaceae</taxon>
        <taxon>PACMAD clade</taxon>
        <taxon>Arundinoideae</taxon>
        <taxon>Arundineae</taxon>
        <taxon>Arundo</taxon>
    </lineage>
</organism>
<protein>
    <submittedName>
        <fullName evidence="1">Uncharacterized protein</fullName>
    </submittedName>
</protein>
<accession>A0A0A9AJ59</accession>
<dbReference type="AlphaFoldDB" id="A0A0A9AJ59"/>
<reference evidence="1" key="1">
    <citation type="submission" date="2014-09" db="EMBL/GenBank/DDBJ databases">
        <authorList>
            <person name="Magalhaes I.L.F."/>
            <person name="Oliveira U."/>
            <person name="Santos F.R."/>
            <person name="Vidigal T.H.D.A."/>
            <person name="Brescovit A.D."/>
            <person name="Santos A.J."/>
        </authorList>
    </citation>
    <scope>NUCLEOTIDE SEQUENCE</scope>
    <source>
        <tissue evidence="1">Shoot tissue taken approximately 20 cm above the soil surface</tissue>
    </source>
</reference>
<name>A0A0A9AJ59_ARUDO</name>
<dbReference type="EMBL" id="GBRH01246166">
    <property type="protein sequence ID" value="JAD51729.1"/>
    <property type="molecule type" value="Transcribed_RNA"/>
</dbReference>